<keyword evidence="2" id="KW-0472">Membrane</keyword>
<comment type="caution">
    <text evidence="3">The sequence shown here is derived from an EMBL/GenBank/DDBJ whole genome shotgun (WGS) entry which is preliminary data.</text>
</comment>
<proteinExistence type="predicted"/>
<dbReference type="Proteomes" id="UP000242972">
    <property type="component" value="Unassembled WGS sequence"/>
</dbReference>
<feature type="transmembrane region" description="Helical" evidence="2">
    <location>
        <begin position="144"/>
        <end position="163"/>
    </location>
</feature>
<feature type="transmembrane region" description="Helical" evidence="2">
    <location>
        <begin position="24"/>
        <end position="48"/>
    </location>
</feature>
<dbReference type="SUPFAM" id="SSF103473">
    <property type="entry name" value="MFS general substrate transporter"/>
    <property type="match status" value="1"/>
</dbReference>
<comment type="subcellular location">
    <subcellularLocation>
        <location evidence="1">Cell membrane</location>
        <topology evidence="1">Multi-pass membrane protein</topology>
    </subcellularLocation>
</comment>
<dbReference type="InterPro" id="IPR036259">
    <property type="entry name" value="MFS_trans_sf"/>
</dbReference>
<feature type="transmembrane region" description="Helical" evidence="2">
    <location>
        <begin position="111"/>
        <end position="132"/>
    </location>
</feature>
<dbReference type="InterPro" id="IPR011701">
    <property type="entry name" value="MFS"/>
</dbReference>
<feature type="transmembrane region" description="Helical" evidence="2">
    <location>
        <begin position="54"/>
        <end position="75"/>
    </location>
</feature>
<dbReference type="Pfam" id="PF07690">
    <property type="entry name" value="MFS_1"/>
    <property type="match status" value="1"/>
</dbReference>
<name>A0A2T2XAW7_9FIRM</name>
<feature type="non-terminal residue" evidence="3">
    <location>
        <position position="1"/>
    </location>
</feature>
<gene>
    <name evidence="3" type="ORF">C7B46_16710</name>
</gene>
<feature type="transmembrane region" description="Helical" evidence="2">
    <location>
        <begin position="87"/>
        <end position="105"/>
    </location>
</feature>
<dbReference type="Gene3D" id="1.20.1250.20">
    <property type="entry name" value="MFS general substrate transporter like domains"/>
    <property type="match status" value="1"/>
</dbReference>
<dbReference type="AlphaFoldDB" id="A0A2T2XAW7"/>
<evidence type="ECO:0000256" key="1">
    <source>
        <dbReference type="ARBA" id="ARBA00004651"/>
    </source>
</evidence>
<dbReference type="EMBL" id="PXYW01000061">
    <property type="protein sequence ID" value="PSR31608.1"/>
    <property type="molecule type" value="Genomic_DNA"/>
</dbReference>
<dbReference type="PANTHER" id="PTHR43129:SF1">
    <property type="entry name" value="FOSMIDOMYCIN RESISTANCE PROTEIN"/>
    <property type="match status" value="1"/>
</dbReference>
<reference evidence="3 4" key="1">
    <citation type="journal article" date="2014" name="BMC Genomics">
        <title>Comparison of environmental and isolate Sulfobacillus genomes reveals diverse carbon, sulfur, nitrogen, and hydrogen metabolisms.</title>
        <authorList>
            <person name="Justice N.B."/>
            <person name="Norman A."/>
            <person name="Brown C.T."/>
            <person name="Singh A."/>
            <person name="Thomas B.C."/>
            <person name="Banfield J.F."/>
        </authorList>
    </citation>
    <scope>NUCLEOTIDE SEQUENCE [LARGE SCALE GENOMIC DNA]</scope>
    <source>
        <strain evidence="3">AMDSBA4</strain>
    </source>
</reference>
<accession>A0A2T2XAW7</accession>
<protein>
    <submittedName>
        <fullName evidence="3">MFS transporter</fullName>
    </submittedName>
</protein>
<sequence length="205" mass="21642">VPKLPRQVRHGNPIKWRKHLKPGLTLIAFSGLRALMLYGLSTFLPILWHHRGGSLVAGASLVTTFVGTGVIGTLGSGAMMDRLGKQVVLWGSSIATLIFVSLVPFVSGIWLWPLVAILGIAVFGTFPITLLIGQDIFSENPAMGSGVALGLANGLGALLLPLWGLLADKVGVNHAMWTAAGLTVLSFLFISGLRVPHSGHTSSEH</sequence>
<evidence type="ECO:0000256" key="2">
    <source>
        <dbReference type="SAM" id="Phobius"/>
    </source>
</evidence>
<organism evidence="3 4">
    <name type="scientific">Sulfobacillus benefaciens</name>
    <dbReference type="NCBI Taxonomy" id="453960"/>
    <lineage>
        <taxon>Bacteria</taxon>
        <taxon>Bacillati</taxon>
        <taxon>Bacillota</taxon>
        <taxon>Clostridia</taxon>
        <taxon>Eubacteriales</taxon>
        <taxon>Clostridiales Family XVII. Incertae Sedis</taxon>
        <taxon>Sulfobacillus</taxon>
    </lineage>
</organism>
<feature type="transmembrane region" description="Helical" evidence="2">
    <location>
        <begin position="175"/>
        <end position="195"/>
    </location>
</feature>
<dbReference type="GO" id="GO:0005886">
    <property type="term" value="C:plasma membrane"/>
    <property type="evidence" value="ECO:0007669"/>
    <property type="project" value="UniProtKB-SubCell"/>
</dbReference>
<dbReference type="GO" id="GO:0022857">
    <property type="term" value="F:transmembrane transporter activity"/>
    <property type="evidence" value="ECO:0007669"/>
    <property type="project" value="InterPro"/>
</dbReference>
<keyword evidence="2" id="KW-1133">Transmembrane helix</keyword>
<keyword evidence="2" id="KW-0812">Transmembrane</keyword>
<dbReference type="PANTHER" id="PTHR43129">
    <property type="entry name" value="FOSMIDOMYCIN RESISTANCE PROTEIN"/>
    <property type="match status" value="1"/>
</dbReference>
<evidence type="ECO:0000313" key="4">
    <source>
        <dbReference type="Proteomes" id="UP000242972"/>
    </source>
</evidence>
<evidence type="ECO:0000313" key="3">
    <source>
        <dbReference type="EMBL" id="PSR31608.1"/>
    </source>
</evidence>